<feature type="compositionally biased region" description="Polar residues" evidence="4">
    <location>
        <begin position="123"/>
        <end position="135"/>
    </location>
</feature>
<dbReference type="GeneID" id="20964432"/>
<dbReference type="Gene3D" id="1.20.5.300">
    <property type="match status" value="1"/>
</dbReference>
<dbReference type="RefSeq" id="YP_009094154.1">
    <property type="nucleotide sequence ID" value="NC_025361.1"/>
</dbReference>
<feature type="domain" description="Phosphoprotein P soyouz module" evidence="5">
    <location>
        <begin position="1"/>
        <end position="59"/>
    </location>
</feature>
<dbReference type="KEGG" id="vg:20964432"/>
<feature type="compositionally biased region" description="Polar residues" evidence="4">
    <location>
        <begin position="218"/>
        <end position="228"/>
    </location>
</feature>
<feature type="compositionally biased region" description="Polar residues" evidence="4">
    <location>
        <begin position="159"/>
        <end position="174"/>
    </location>
</feature>
<evidence type="ECO:0000256" key="3">
    <source>
        <dbReference type="ARBA" id="ARBA00022953"/>
    </source>
</evidence>
<dbReference type="Pfam" id="PF03210">
    <property type="entry name" value="Paramyx_P_V_C"/>
    <property type="match status" value="1"/>
</dbReference>
<organism evidence="6 7">
    <name type="scientific">avian paramyxovirus 5</name>
    <dbReference type="NCBI Taxonomy" id="2560315"/>
    <lineage>
        <taxon>Viruses</taxon>
        <taxon>Riboviria</taxon>
        <taxon>Orthornavirae</taxon>
        <taxon>Negarnaviricota</taxon>
        <taxon>Haploviricotina</taxon>
        <taxon>Monjiviricetes</taxon>
        <taxon>Mononegavirales</taxon>
        <taxon>Paramyxoviridae</taxon>
        <taxon>Avulavirinae</taxon>
        <taxon>Metaavulavirus</taxon>
        <taxon>Metaavulavirus kunitachiense</taxon>
    </lineage>
</organism>
<feature type="compositionally biased region" description="Basic and acidic residues" evidence="4">
    <location>
        <begin position="79"/>
        <end position="103"/>
    </location>
</feature>
<dbReference type="EMBL" id="GU206351">
    <property type="protein sequence ID" value="ADD39002.1"/>
    <property type="molecule type" value="Viral_cRNA"/>
</dbReference>
<reference evidence="6 7" key="1">
    <citation type="journal article" date="2010" name="PLoS ONE">
        <title>Complete Genome Sequence of Avian Paramyxovirus (APMV) Serotype 5 Completes the Analysis of Nine APMV Serotypes and Reveals the Longest APMV Genome.</title>
        <authorList>
            <person name="Samuel A.S."/>
            <person name="Paldurai A."/>
            <person name="Kumar S."/>
            <person name="Collins P.L."/>
            <person name="Samal S.K."/>
        </authorList>
    </citation>
    <scope>NUCLEOTIDE SEQUENCE [LARGE SCALE GENOMIC DNA]</scope>
    <source>
        <strain evidence="6">Budgerigar/Kunitachi/74</strain>
    </source>
</reference>
<protein>
    <recommendedName>
        <fullName evidence="1">Phosphoprotein</fullName>
    </recommendedName>
</protein>
<evidence type="ECO:0000256" key="4">
    <source>
        <dbReference type="SAM" id="MobiDB-lite"/>
    </source>
</evidence>
<evidence type="ECO:0000313" key="7">
    <source>
        <dbReference type="Proteomes" id="UP000144012"/>
    </source>
</evidence>
<keyword evidence="7" id="KW-1185">Reference proteome</keyword>
<evidence type="ECO:0000256" key="2">
    <source>
        <dbReference type="ARBA" id="ARBA00022553"/>
    </source>
</evidence>
<dbReference type="InterPro" id="IPR025909">
    <property type="entry name" value="Soyouz_module"/>
</dbReference>
<sequence length="446" mass="48906">MDITDDQAILDLLTLSNDVIESIQHAESAGSQPPTYGRSTIPKGTTMALTQAWEAESNPTQPQPSISPSQLDHIRVDQDSNKNHDNLKNQFDSHHHTSQDSETHPNIQVNPSVNRTNEEDNSKLVQQRDPSTTWEGGSMLDRELDAIQSKIKRGKTTKSAHQPSHTATHQSPNNLDDDIKKGPRPQIIETTHTASHQPPNTQQNQTRTVSPIKKDTDSSQQLSPATDASTPFFSLMEGAASQNGAIPPVAQSLQSRVFKDAPAGNALDDAQCVGMILKSISLLNNRLDSIEAKINELVKSISTTNQIKSDTQQIKASCALLEGQMAMIQVLEPGHADVSSLNEMKQRAKSTIIINSDPACPTPPISNNTIIVKDDLARPSFTESPKVPSQTASGMLTDFIPDIEMLKALMSRFDLSEQKTKKILESISQIRSKDDVKRIKRMILNA</sequence>
<gene>
    <name evidence="6" type="primary">P</name>
</gene>
<proteinExistence type="predicted"/>
<keyword evidence="2" id="KW-0597">Phosphoprotein</keyword>
<accession>D3X603</accession>
<dbReference type="OrthoDB" id="21518at10239"/>
<feature type="compositionally biased region" description="Low complexity" evidence="4">
    <location>
        <begin position="197"/>
        <end position="206"/>
    </location>
</feature>
<feature type="compositionally biased region" description="Polar residues" evidence="4">
    <location>
        <begin position="104"/>
        <end position="115"/>
    </location>
</feature>
<evidence type="ECO:0000259" key="5">
    <source>
        <dbReference type="Pfam" id="PF14313"/>
    </source>
</evidence>
<dbReference type="Pfam" id="PF14313">
    <property type="entry name" value="Soyouz_module"/>
    <property type="match status" value="1"/>
</dbReference>
<evidence type="ECO:0000313" key="6">
    <source>
        <dbReference type="EMBL" id="ADD39002.1"/>
    </source>
</evidence>
<evidence type="ECO:0000256" key="1">
    <source>
        <dbReference type="ARBA" id="ARBA00020572"/>
    </source>
</evidence>
<dbReference type="InterPro" id="IPR004897">
    <property type="entry name" value="P/V_Pprotein_paramyxoviral"/>
</dbReference>
<dbReference type="Proteomes" id="UP000144012">
    <property type="component" value="Segment"/>
</dbReference>
<name>D3X603_9MONO</name>
<keyword evidence="3" id="KW-0693">Viral RNA replication</keyword>
<feature type="region of interest" description="Disordered" evidence="4">
    <location>
        <begin position="79"/>
        <end position="228"/>
    </location>
</feature>